<reference evidence="1 4" key="1">
    <citation type="journal article" date="2011" name="Nature">
        <title>The Medicago genome provides insight into the evolution of rhizobial symbioses.</title>
        <authorList>
            <person name="Young N.D."/>
            <person name="Debelle F."/>
            <person name="Oldroyd G.E."/>
            <person name="Geurts R."/>
            <person name="Cannon S.B."/>
            <person name="Udvardi M.K."/>
            <person name="Benedito V.A."/>
            <person name="Mayer K.F."/>
            <person name="Gouzy J."/>
            <person name="Schoof H."/>
            <person name="Van de Peer Y."/>
            <person name="Proost S."/>
            <person name="Cook D.R."/>
            <person name="Meyers B.C."/>
            <person name="Spannagl M."/>
            <person name="Cheung F."/>
            <person name="De Mita S."/>
            <person name="Krishnakumar V."/>
            <person name="Gundlach H."/>
            <person name="Zhou S."/>
            <person name="Mudge J."/>
            <person name="Bharti A.K."/>
            <person name="Murray J.D."/>
            <person name="Naoumkina M.A."/>
            <person name="Rosen B."/>
            <person name="Silverstein K.A."/>
            <person name="Tang H."/>
            <person name="Rombauts S."/>
            <person name="Zhao P.X."/>
            <person name="Zhou P."/>
            <person name="Barbe V."/>
            <person name="Bardou P."/>
            <person name="Bechner M."/>
            <person name="Bellec A."/>
            <person name="Berger A."/>
            <person name="Berges H."/>
            <person name="Bidwell S."/>
            <person name="Bisseling T."/>
            <person name="Choisne N."/>
            <person name="Couloux A."/>
            <person name="Denny R."/>
            <person name="Deshpande S."/>
            <person name="Dai X."/>
            <person name="Doyle J.J."/>
            <person name="Dudez A.M."/>
            <person name="Farmer A.D."/>
            <person name="Fouteau S."/>
            <person name="Franken C."/>
            <person name="Gibelin C."/>
            <person name="Gish J."/>
            <person name="Goldstein S."/>
            <person name="Gonzalez A.J."/>
            <person name="Green P.J."/>
            <person name="Hallab A."/>
            <person name="Hartog M."/>
            <person name="Hua A."/>
            <person name="Humphray S.J."/>
            <person name="Jeong D.H."/>
            <person name="Jing Y."/>
            <person name="Jocker A."/>
            <person name="Kenton S.M."/>
            <person name="Kim D.J."/>
            <person name="Klee K."/>
            <person name="Lai H."/>
            <person name="Lang C."/>
            <person name="Lin S."/>
            <person name="Macmil S.L."/>
            <person name="Magdelenat G."/>
            <person name="Matthews L."/>
            <person name="McCorrison J."/>
            <person name="Monaghan E.L."/>
            <person name="Mun J.H."/>
            <person name="Najar F.Z."/>
            <person name="Nicholson C."/>
            <person name="Noirot C."/>
            <person name="O'Bleness M."/>
            <person name="Paule C.R."/>
            <person name="Poulain J."/>
            <person name="Prion F."/>
            <person name="Qin B."/>
            <person name="Qu C."/>
            <person name="Retzel E.F."/>
            <person name="Riddle C."/>
            <person name="Sallet E."/>
            <person name="Samain S."/>
            <person name="Samson N."/>
            <person name="Sanders I."/>
            <person name="Saurat O."/>
            <person name="Scarpelli C."/>
            <person name="Schiex T."/>
            <person name="Segurens B."/>
            <person name="Severin A.J."/>
            <person name="Sherrier D.J."/>
            <person name="Shi R."/>
            <person name="Sims S."/>
            <person name="Singer S.R."/>
            <person name="Sinharoy S."/>
            <person name="Sterck L."/>
            <person name="Viollet A."/>
            <person name="Wang B.B."/>
            <person name="Wang K."/>
            <person name="Wang M."/>
            <person name="Wang X."/>
            <person name="Warfsmann J."/>
            <person name="Weissenbach J."/>
            <person name="White D.D."/>
            <person name="White J.D."/>
            <person name="Wiley G.B."/>
            <person name="Wincker P."/>
            <person name="Xing Y."/>
            <person name="Yang L."/>
            <person name="Yao Z."/>
            <person name="Ying F."/>
            <person name="Zhai J."/>
            <person name="Zhou L."/>
            <person name="Zuber A."/>
            <person name="Denarie J."/>
            <person name="Dixon R.A."/>
            <person name="May G.D."/>
            <person name="Schwartz D.C."/>
            <person name="Rogers J."/>
            <person name="Quetier F."/>
            <person name="Town C.D."/>
            <person name="Roe B.A."/>
        </authorList>
    </citation>
    <scope>NUCLEOTIDE SEQUENCE [LARGE SCALE GENOMIC DNA]</scope>
    <source>
        <strain evidence="1">A17</strain>
        <strain evidence="3 4">cv. Jemalong A17</strain>
    </source>
</reference>
<accession>A0A072VMZ5</accession>
<dbReference type="AlphaFoldDB" id="A0A072VMZ5"/>
<dbReference type="EnsemblPlants" id="KEH43212">
    <property type="protein sequence ID" value="KEH43212"/>
    <property type="gene ID" value="MTR_1g087775"/>
</dbReference>
<proteinExistence type="predicted"/>
<gene>
    <name evidence="3" type="primary">25484749</name>
    <name evidence="1" type="ordered locus">MTR_1g087775</name>
    <name evidence="2" type="ORF">MtrunA17_Chr1g0195071</name>
</gene>
<evidence type="ECO:0000313" key="2">
    <source>
        <dbReference type="EMBL" id="RHN81071.1"/>
    </source>
</evidence>
<dbReference type="EMBL" id="CM001217">
    <property type="protein sequence ID" value="KEH43212.1"/>
    <property type="molecule type" value="Genomic_DNA"/>
</dbReference>
<protein>
    <submittedName>
        <fullName evidence="1">Carrier protein, putative</fullName>
    </submittedName>
</protein>
<evidence type="ECO:0000313" key="4">
    <source>
        <dbReference type="Proteomes" id="UP000002051"/>
    </source>
</evidence>
<dbReference type="Gramene" id="rna5066">
    <property type="protein sequence ID" value="RHN81071.1"/>
    <property type="gene ID" value="gene5066"/>
</dbReference>
<organism evidence="1 4">
    <name type="scientific">Medicago truncatula</name>
    <name type="common">Barrel medic</name>
    <name type="synonym">Medicago tribuloides</name>
    <dbReference type="NCBI Taxonomy" id="3880"/>
    <lineage>
        <taxon>Eukaryota</taxon>
        <taxon>Viridiplantae</taxon>
        <taxon>Streptophyta</taxon>
        <taxon>Embryophyta</taxon>
        <taxon>Tracheophyta</taxon>
        <taxon>Spermatophyta</taxon>
        <taxon>Magnoliopsida</taxon>
        <taxon>eudicotyledons</taxon>
        <taxon>Gunneridae</taxon>
        <taxon>Pentapetalae</taxon>
        <taxon>rosids</taxon>
        <taxon>fabids</taxon>
        <taxon>Fabales</taxon>
        <taxon>Fabaceae</taxon>
        <taxon>Papilionoideae</taxon>
        <taxon>50 kb inversion clade</taxon>
        <taxon>NPAAA clade</taxon>
        <taxon>Hologalegina</taxon>
        <taxon>IRL clade</taxon>
        <taxon>Trifolieae</taxon>
        <taxon>Medicago</taxon>
    </lineage>
</organism>
<sequence length="150" mass="17087">MEGITASAYKGLKEYWQRKGYKRINGSSRRRRRTSKVELGSTQTRKGRFWRWKIKLSPKIRINRIRIPSPKKMLLRARDAYVNMMLGLANSRVMTVSGSASGFGGALPTGFTADSGFKRAPPKEYDEKMILQVYKSILMGHGNLEVACRQ</sequence>
<evidence type="ECO:0000313" key="3">
    <source>
        <dbReference type="EnsemblPlants" id="KEH43212"/>
    </source>
</evidence>
<reference evidence="3" key="3">
    <citation type="submission" date="2015-04" db="UniProtKB">
        <authorList>
            <consortium name="EnsemblPlants"/>
        </authorList>
    </citation>
    <scope>IDENTIFICATION</scope>
    <source>
        <strain evidence="3">cv. Jemalong A17</strain>
    </source>
</reference>
<keyword evidence="4" id="KW-1185">Reference proteome</keyword>
<dbReference type="KEGG" id="mtr:25484749"/>
<reference evidence="2" key="5">
    <citation type="journal article" date="2018" name="Nat. Plants">
        <title>Whole-genome landscape of Medicago truncatula symbiotic genes.</title>
        <authorList>
            <person name="Pecrix Y."/>
            <person name="Gamas P."/>
            <person name="Carrere S."/>
        </authorList>
    </citation>
    <scope>NUCLEOTIDE SEQUENCE</scope>
    <source>
        <tissue evidence="2">Leaves</tissue>
    </source>
</reference>
<dbReference type="PANTHER" id="PTHR33702:SF5">
    <property type="entry name" value="OS01G0308600 PROTEIN"/>
    <property type="match status" value="1"/>
</dbReference>
<dbReference type="EMBL" id="PSQE01000001">
    <property type="protein sequence ID" value="RHN81071.1"/>
    <property type="molecule type" value="Genomic_DNA"/>
</dbReference>
<evidence type="ECO:0000313" key="5">
    <source>
        <dbReference type="Proteomes" id="UP000265566"/>
    </source>
</evidence>
<dbReference type="PANTHER" id="PTHR33702">
    <property type="entry name" value="BNAA09G40010D PROTEIN"/>
    <property type="match status" value="1"/>
</dbReference>
<dbReference type="Proteomes" id="UP000265566">
    <property type="component" value="Chromosome 1"/>
</dbReference>
<reference evidence="1 4" key="2">
    <citation type="journal article" date="2014" name="BMC Genomics">
        <title>An improved genome release (version Mt4.0) for the model legume Medicago truncatula.</title>
        <authorList>
            <person name="Tang H."/>
            <person name="Krishnakumar V."/>
            <person name="Bidwell S."/>
            <person name="Rosen B."/>
            <person name="Chan A."/>
            <person name="Zhou S."/>
            <person name="Gentzbittel L."/>
            <person name="Childs K.L."/>
            <person name="Yandell M."/>
            <person name="Gundlach H."/>
            <person name="Mayer K.F."/>
            <person name="Schwartz D.C."/>
            <person name="Town C.D."/>
        </authorList>
    </citation>
    <scope>GENOME REANNOTATION</scope>
    <source>
        <strain evidence="1">A17</strain>
        <strain evidence="3 4">cv. Jemalong A17</strain>
    </source>
</reference>
<evidence type="ECO:0000313" key="1">
    <source>
        <dbReference type="EMBL" id="KEH43212.1"/>
    </source>
</evidence>
<dbReference type="HOGENOM" id="CLU_134061_0_0_1"/>
<dbReference type="Proteomes" id="UP000002051">
    <property type="component" value="Unassembled WGS sequence"/>
</dbReference>
<name>A0A072VMZ5_MEDTR</name>
<dbReference type="OrthoDB" id="1898021at2759"/>
<reference evidence="5" key="4">
    <citation type="journal article" date="2018" name="Nat. Plants">
        <title>Whole-genome landscape of Medicago truncatula symbiotic genes.</title>
        <authorList>
            <person name="Pecrix Y."/>
            <person name="Staton S.E."/>
            <person name="Sallet E."/>
            <person name="Lelandais-Briere C."/>
            <person name="Moreau S."/>
            <person name="Carrere S."/>
            <person name="Blein T."/>
            <person name="Jardinaud M.F."/>
            <person name="Latrasse D."/>
            <person name="Zouine M."/>
            <person name="Zahm M."/>
            <person name="Kreplak J."/>
            <person name="Mayjonade B."/>
            <person name="Satge C."/>
            <person name="Perez M."/>
            <person name="Cauet S."/>
            <person name="Marande W."/>
            <person name="Chantry-Darmon C."/>
            <person name="Lopez-Roques C."/>
            <person name="Bouchez O."/>
            <person name="Berard A."/>
            <person name="Debelle F."/>
            <person name="Munos S."/>
            <person name="Bendahmane A."/>
            <person name="Berges H."/>
            <person name="Niebel A."/>
            <person name="Buitink J."/>
            <person name="Frugier F."/>
            <person name="Benhamed M."/>
            <person name="Crespi M."/>
            <person name="Gouzy J."/>
            <person name="Gamas P."/>
        </authorList>
    </citation>
    <scope>NUCLEOTIDE SEQUENCE [LARGE SCALE GENOMIC DNA]</scope>
    <source>
        <strain evidence="5">cv. Jemalong A17</strain>
    </source>
</reference>
<dbReference type="STRING" id="3880.A0A072VMZ5"/>